<dbReference type="Gene3D" id="2.30.180.10">
    <property type="entry name" value="FAS1 domain"/>
    <property type="match status" value="1"/>
</dbReference>
<evidence type="ECO:0000313" key="5">
    <source>
        <dbReference type="Proteomes" id="UP000664144"/>
    </source>
</evidence>
<dbReference type="PROSITE" id="PS50213">
    <property type="entry name" value="FAS1"/>
    <property type="match status" value="1"/>
</dbReference>
<dbReference type="InterPro" id="IPR036378">
    <property type="entry name" value="FAS1_dom_sf"/>
</dbReference>
<keyword evidence="2" id="KW-0732">Signal</keyword>
<dbReference type="FunFam" id="2.30.180.10:FF:000019">
    <property type="entry name" value="Cell surface lipoprotein"/>
    <property type="match status" value="1"/>
</dbReference>
<dbReference type="EMBL" id="JAFLQZ010000015">
    <property type="protein sequence ID" value="MBO0359960.1"/>
    <property type="molecule type" value="Genomic_DNA"/>
</dbReference>
<dbReference type="SUPFAM" id="SSF82153">
    <property type="entry name" value="FAS1 domain"/>
    <property type="match status" value="1"/>
</dbReference>
<sequence length="246" mass="25616">MFKNLLSVTALTLAFSFGAASTSQAQSSMKTKSDDEKTKTKDGEMMTKTKVADDGKTKLKGKAKDGSKMKATTKPREGKDMKDMQMTSTDAAGGVMVGGAMMTPDKDIVDNAVGSSEHTTLVAAVKAGGLVETLKGAGPFTVFAPTNAAFEKLPAGTVNTLVMPENKQKLTTILTYHVVPGRVMAADLKDGQTLTTVEGETLTVMAQGGKVMLHDSKGGTANVTIPNVVSSNGVTHVIDAVLMPSK</sequence>
<dbReference type="SMART" id="SM00554">
    <property type="entry name" value="FAS1"/>
    <property type="match status" value="1"/>
</dbReference>
<dbReference type="GO" id="GO:0005615">
    <property type="term" value="C:extracellular space"/>
    <property type="evidence" value="ECO:0007669"/>
    <property type="project" value="TreeGrafter"/>
</dbReference>
<name>A0A939F0M0_9BACT</name>
<organism evidence="4 5">
    <name type="scientific">Hymenobacter telluris</name>
    <dbReference type="NCBI Taxonomy" id="2816474"/>
    <lineage>
        <taxon>Bacteria</taxon>
        <taxon>Pseudomonadati</taxon>
        <taxon>Bacteroidota</taxon>
        <taxon>Cytophagia</taxon>
        <taxon>Cytophagales</taxon>
        <taxon>Hymenobacteraceae</taxon>
        <taxon>Hymenobacter</taxon>
    </lineage>
</organism>
<dbReference type="PANTHER" id="PTHR10900:SF77">
    <property type="entry name" value="FI19380P1"/>
    <property type="match status" value="1"/>
</dbReference>
<feature type="compositionally biased region" description="Basic and acidic residues" evidence="1">
    <location>
        <begin position="31"/>
        <end position="81"/>
    </location>
</feature>
<evidence type="ECO:0000256" key="2">
    <source>
        <dbReference type="SAM" id="SignalP"/>
    </source>
</evidence>
<evidence type="ECO:0000313" key="4">
    <source>
        <dbReference type="EMBL" id="MBO0359960.1"/>
    </source>
</evidence>
<feature type="region of interest" description="Disordered" evidence="1">
    <location>
        <begin position="20"/>
        <end position="81"/>
    </location>
</feature>
<feature type="domain" description="FAS1" evidence="3">
    <location>
        <begin position="105"/>
        <end position="242"/>
    </location>
</feature>
<dbReference type="AlphaFoldDB" id="A0A939F0M0"/>
<dbReference type="Proteomes" id="UP000664144">
    <property type="component" value="Unassembled WGS sequence"/>
</dbReference>
<accession>A0A939F0M0</accession>
<keyword evidence="5" id="KW-1185">Reference proteome</keyword>
<dbReference type="InterPro" id="IPR050904">
    <property type="entry name" value="Adhesion/Biosynth-related"/>
</dbReference>
<dbReference type="PANTHER" id="PTHR10900">
    <property type="entry name" value="PERIOSTIN-RELATED"/>
    <property type="match status" value="1"/>
</dbReference>
<feature type="signal peptide" evidence="2">
    <location>
        <begin position="1"/>
        <end position="25"/>
    </location>
</feature>
<protein>
    <submittedName>
        <fullName evidence="4">Fasciclin domain-containing protein</fullName>
    </submittedName>
</protein>
<reference evidence="4" key="1">
    <citation type="submission" date="2021-03" db="EMBL/GenBank/DDBJ databases">
        <authorList>
            <person name="Kim M.K."/>
        </authorList>
    </citation>
    <scope>NUCLEOTIDE SEQUENCE</scope>
    <source>
        <strain evidence="4">BT186</strain>
    </source>
</reference>
<gene>
    <name evidence="4" type="ORF">J0X19_18515</name>
</gene>
<proteinExistence type="predicted"/>
<dbReference type="Pfam" id="PF02469">
    <property type="entry name" value="Fasciclin"/>
    <property type="match status" value="1"/>
</dbReference>
<comment type="caution">
    <text evidence="4">The sequence shown here is derived from an EMBL/GenBank/DDBJ whole genome shotgun (WGS) entry which is preliminary data.</text>
</comment>
<feature type="chain" id="PRO_5037153144" evidence="2">
    <location>
        <begin position="26"/>
        <end position="246"/>
    </location>
</feature>
<evidence type="ECO:0000256" key="1">
    <source>
        <dbReference type="SAM" id="MobiDB-lite"/>
    </source>
</evidence>
<dbReference type="InterPro" id="IPR000782">
    <property type="entry name" value="FAS1_domain"/>
</dbReference>
<evidence type="ECO:0000259" key="3">
    <source>
        <dbReference type="PROSITE" id="PS50213"/>
    </source>
</evidence>